<dbReference type="InterPro" id="IPR058240">
    <property type="entry name" value="rSAM_sf"/>
</dbReference>
<dbReference type="SFLD" id="SFLDG01067">
    <property type="entry name" value="SPASM/twitch_domain_containing"/>
    <property type="match status" value="1"/>
</dbReference>
<dbReference type="RefSeq" id="WP_073196765.1">
    <property type="nucleotide sequence ID" value="NZ_FQXO01000041.1"/>
</dbReference>
<keyword evidence="4" id="KW-0408">Iron</keyword>
<dbReference type="GO" id="GO:0046872">
    <property type="term" value="F:metal ion binding"/>
    <property type="evidence" value="ECO:0007669"/>
    <property type="project" value="UniProtKB-KW"/>
</dbReference>
<sequence>MYFDKNNTYITEDKSVIFDLDKMDFYELNSSYYKKFQDIYYNGINNDKVNDKEYKEIFDTFFNNRTSYIKHNKRLKELDYIKIHVSNTCNLACKYCYANQGNYGSQDKIMTRTTAKRISDIIISKFSNISNITFFGGEPLLGIDAIEEICKNLSEKNIAYNIITNLTLIDDKVIEVLNKYNIKITVSVDGPKEINDFNRVFKNGKGTYDVIAKNINILQRKGMIPICIEGTYTENSAAKYTRQQIASMLYDDLSIKTISILNEKKSKQENTIQDISINEDELKKEVNFTFDNIAANRFIFLDDIFLIFSYFFSKTFMHYFCRAGIEFVSININGDIYPCHLYINKVQYNMGNIFSNEDLENENKYTCVRNKMMELNKFKIEKCSKCIARFWCKQCLGSQLTDDGEMKLNFSEFECNLRKKKTVLVLEKIAELQKKGLLNEIIKTIYEIQSEE</sequence>
<dbReference type="InterPro" id="IPR007197">
    <property type="entry name" value="rSAM"/>
</dbReference>
<evidence type="ECO:0000313" key="8">
    <source>
        <dbReference type="Proteomes" id="UP000183967"/>
    </source>
</evidence>
<dbReference type="SFLD" id="SFLDG01384">
    <property type="entry name" value="thioether_bond_formation_requi"/>
    <property type="match status" value="1"/>
</dbReference>
<proteinExistence type="predicted"/>
<evidence type="ECO:0000259" key="6">
    <source>
        <dbReference type="PROSITE" id="PS51918"/>
    </source>
</evidence>
<dbReference type="NCBIfam" id="TIGR04085">
    <property type="entry name" value="rSAM_more_4Fe4S"/>
    <property type="match status" value="1"/>
</dbReference>
<protein>
    <recommendedName>
        <fullName evidence="6">Radical SAM core domain-containing protein</fullName>
    </recommendedName>
</protein>
<evidence type="ECO:0000256" key="1">
    <source>
        <dbReference type="ARBA" id="ARBA00001966"/>
    </source>
</evidence>
<dbReference type="Proteomes" id="UP000183967">
    <property type="component" value="Unassembled WGS sequence"/>
</dbReference>
<dbReference type="SFLD" id="SFLDG01386">
    <property type="entry name" value="main_SPASM_domain-containing"/>
    <property type="match status" value="1"/>
</dbReference>
<dbReference type="GO" id="GO:0016491">
    <property type="term" value="F:oxidoreductase activity"/>
    <property type="evidence" value="ECO:0007669"/>
    <property type="project" value="InterPro"/>
</dbReference>
<evidence type="ECO:0000256" key="5">
    <source>
        <dbReference type="ARBA" id="ARBA00023014"/>
    </source>
</evidence>
<dbReference type="PANTHER" id="PTHR43273">
    <property type="entry name" value="ANAEROBIC SULFATASE-MATURATING ENZYME HOMOLOG ASLB-RELATED"/>
    <property type="match status" value="1"/>
</dbReference>
<keyword evidence="5" id="KW-0411">Iron-sulfur</keyword>
<dbReference type="Gene3D" id="3.20.20.70">
    <property type="entry name" value="Aldolase class I"/>
    <property type="match status" value="1"/>
</dbReference>
<feature type="domain" description="Radical SAM core" evidence="6">
    <location>
        <begin position="73"/>
        <end position="294"/>
    </location>
</feature>
<dbReference type="EMBL" id="FQXO01000041">
    <property type="protein sequence ID" value="SHH66210.1"/>
    <property type="molecule type" value="Genomic_DNA"/>
</dbReference>
<evidence type="ECO:0000313" key="7">
    <source>
        <dbReference type="EMBL" id="SHH66210.1"/>
    </source>
</evidence>
<accession>A0A1M5UTI2</accession>
<dbReference type="SUPFAM" id="SSF102114">
    <property type="entry name" value="Radical SAM enzymes"/>
    <property type="match status" value="1"/>
</dbReference>
<dbReference type="Pfam" id="PF04055">
    <property type="entry name" value="Radical_SAM"/>
    <property type="match status" value="1"/>
</dbReference>
<evidence type="ECO:0000256" key="4">
    <source>
        <dbReference type="ARBA" id="ARBA00023004"/>
    </source>
</evidence>
<dbReference type="InterPro" id="IPR023885">
    <property type="entry name" value="4Fe4S-binding_SPASM_dom"/>
</dbReference>
<dbReference type="PROSITE" id="PS51918">
    <property type="entry name" value="RADICAL_SAM"/>
    <property type="match status" value="1"/>
</dbReference>
<evidence type="ECO:0000256" key="2">
    <source>
        <dbReference type="ARBA" id="ARBA00022691"/>
    </source>
</evidence>
<dbReference type="AlphaFoldDB" id="A0A1M5UTI2"/>
<keyword evidence="2" id="KW-0949">S-adenosyl-L-methionine</keyword>
<dbReference type="GO" id="GO:0051536">
    <property type="term" value="F:iron-sulfur cluster binding"/>
    <property type="evidence" value="ECO:0007669"/>
    <property type="project" value="UniProtKB-KW"/>
</dbReference>
<dbReference type="Pfam" id="PF13186">
    <property type="entry name" value="SPASM"/>
    <property type="match status" value="1"/>
</dbReference>
<dbReference type="SFLD" id="SFLDS00029">
    <property type="entry name" value="Radical_SAM"/>
    <property type="match status" value="1"/>
</dbReference>
<dbReference type="OrthoDB" id="9808591at2"/>
<dbReference type="PANTHER" id="PTHR43273:SF8">
    <property type="entry name" value="RADICAL SAM DOMAIN PROTEIN"/>
    <property type="match status" value="1"/>
</dbReference>
<reference evidence="8" key="1">
    <citation type="submission" date="2016-11" db="EMBL/GenBank/DDBJ databases">
        <authorList>
            <person name="Varghese N."/>
            <person name="Submissions S."/>
        </authorList>
    </citation>
    <scope>NUCLEOTIDE SEQUENCE [LARGE SCALE GENOMIC DNA]</scope>
    <source>
        <strain evidence="8">DSM 13643</strain>
    </source>
</reference>
<gene>
    <name evidence="7" type="ORF">SAMN02745135_01570</name>
</gene>
<organism evidence="7 8">
    <name type="scientific">Caloranaerobacter azorensis DSM 13643</name>
    <dbReference type="NCBI Taxonomy" id="1121264"/>
    <lineage>
        <taxon>Bacteria</taxon>
        <taxon>Bacillati</taxon>
        <taxon>Bacillota</taxon>
        <taxon>Tissierellia</taxon>
        <taxon>Tissierellales</taxon>
        <taxon>Thermohalobacteraceae</taxon>
        <taxon>Caloranaerobacter</taxon>
    </lineage>
</organism>
<dbReference type="InterPro" id="IPR013785">
    <property type="entry name" value="Aldolase_TIM"/>
</dbReference>
<name>A0A1M5UTI2_9FIRM</name>
<dbReference type="InterPro" id="IPR023867">
    <property type="entry name" value="Sulphatase_maturase_rSAM"/>
</dbReference>
<keyword evidence="8" id="KW-1185">Reference proteome</keyword>
<dbReference type="CDD" id="cd01335">
    <property type="entry name" value="Radical_SAM"/>
    <property type="match status" value="1"/>
</dbReference>
<comment type="cofactor">
    <cofactor evidence="1">
        <name>[4Fe-4S] cluster</name>
        <dbReference type="ChEBI" id="CHEBI:49883"/>
    </cofactor>
</comment>
<evidence type="ECO:0000256" key="3">
    <source>
        <dbReference type="ARBA" id="ARBA00022723"/>
    </source>
</evidence>
<keyword evidence="3" id="KW-0479">Metal-binding</keyword>